<protein>
    <recommendedName>
        <fullName evidence="4">TIGR03546 family protein</fullName>
    </recommendedName>
</protein>
<dbReference type="Proteomes" id="UP000006852">
    <property type="component" value="Chromosome"/>
</dbReference>
<keyword evidence="1" id="KW-1133">Transmembrane helix</keyword>
<dbReference type="OrthoDB" id="370141at2"/>
<dbReference type="AlphaFoldDB" id="F2NU28"/>
<keyword evidence="1" id="KW-0472">Membrane</keyword>
<dbReference type="STRING" id="869209.Tresu_0022"/>
<organism evidence="2 3">
    <name type="scientific">Treponema succinifaciens (strain ATCC 33096 / DSM 2489 / 6091)</name>
    <dbReference type="NCBI Taxonomy" id="869209"/>
    <lineage>
        <taxon>Bacteria</taxon>
        <taxon>Pseudomonadati</taxon>
        <taxon>Spirochaetota</taxon>
        <taxon>Spirochaetia</taxon>
        <taxon>Spirochaetales</taxon>
        <taxon>Treponemataceae</taxon>
        <taxon>Treponema</taxon>
    </lineage>
</organism>
<dbReference type="eggNOG" id="COG1196">
    <property type="taxonomic scope" value="Bacteria"/>
</dbReference>
<dbReference type="GeneID" id="302997271"/>
<gene>
    <name evidence="2" type="ordered locus">Tresu_0022</name>
</gene>
<dbReference type="InterPro" id="IPR019935">
    <property type="entry name" value="CHP03546"/>
</dbReference>
<feature type="transmembrane region" description="Helical" evidence="1">
    <location>
        <begin position="116"/>
        <end position="137"/>
    </location>
</feature>
<evidence type="ECO:0008006" key="4">
    <source>
        <dbReference type="Google" id="ProtNLM"/>
    </source>
</evidence>
<dbReference type="RefSeq" id="WP_013700303.1">
    <property type="nucleotide sequence ID" value="NC_015385.1"/>
</dbReference>
<reference evidence="2 3" key="1">
    <citation type="journal article" date="2011" name="Stand. Genomic Sci.">
        <title>Complete genome sequence of Treponema succinifaciens type strain (6091).</title>
        <authorList>
            <person name="Han C."/>
            <person name="Gronow S."/>
            <person name="Teshima H."/>
            <person name="Lapidus A."/>
            <person name="Nolan M."/>
            <person name="Lucas S."/>
            <person name="Hammon N."/>
            <person name="Deshpande S."/>
            <person name="Cheng J.F."/>
            <person name="Zeytun A."/>
            <person name="Tapia R."/>
            <person name="Goodwin L."/>
            <person name="Pitluck S."/>
            <person name="Liolios K."/>
            <person name="Pagani I."/>
            <person name="Ivanova N."/>
            <person name="Mavromatis K."/>
            <person name="Mikhailova N."/>
            <person name="Huntemann M."/>
            <person name="Pati A."/>
            <person name="Chen A."/>
            <person name="Palaniappan K."/>
            <person name="Land M."/>
            <person name="Hauser L."/>
            <person name="Brambilla E.M."/>
            <person name="Rohde M."/>
            <person name="Goker M."/>
            <person name="Woyke T."/>
            <person name="Bristow J."/>
            <person name="Eisen J.A."/>
            <person name="Markowitz V."/>
            <person name="Hugenholtz P."/>
            <person name="Kyrpides N.C."/>
            <person name="Klenk H.P."/>
            <person name="Detter J.C."/>
        </authorList>
    </citation>
    <scope>NUCLEOTIDE SEQUENCE [LARGE SCALE GENOMIC DNA]</scope>
    <source>
        <strain evidence="3">ATCC 33096 / DSM 2489 / 6091</strain>
    </source>
</reference>
<name>F2NU28_TRES6</name>
<keyword evidence="1" id="KW-0812">Transmembrane</keyword>
<dbReference type="KEGG" id="tsu:Tresu_0022"/>
<evidence type="ECO:0000256" key="1">
    <source>
        <dbReference type="SAM" id="Phobius"/>
    </source>
</evidence>
<dbReference type="NCBIfam" id="TIGR03546">
    <property type="entry name" value="TIGR03546 family protein"/>
    <property type="match status" value="1"/>
</dbReference>
<keyword evidence="3" id="KW-1185">Reference proteome</keyword>
<accession>F2NU28</accession>
<sequence length="173" mass="19708">MLKKIIKFFKALNSNSKPSELANALCLGIMLGFIPKNNALWFLIFIFFCFVRINKGLYFVAMIVASQFAWLLDSKFDSIGFYILNYAPLTKTFSMLIDIPFVGFTKFNNTIVMGSFIFSLIIYIPCFIFGIAFVKLWRKYVSSLFARTPIAKAIAKLPFAEKITSLITKDNAL</sequence>
<dbReference type="HOGENOM" id="CLU_128655_0_0_12"/>
<evidence type="ECO:0000313" key="3">
    <source>
        <dbReference type="Proteomes" id="UP000006852"/>
    </source>
</evidence>
<evidence type="ECO:0000313" key="2">
    <source>
        <dbReference type="EMBL" id="AEB12992.1"/>
    </source>
</evidence>
<feature type="transmembrane region" description="Helical" evidence="1">
    <location>
        <begin position="79"/>
        <end position="104"/>
    </location>
</feature>
<proteinExistence type="predicted"/>
<reference evidence="3" key="2">
    <citation type="submission" date="2011-04" db="EMBL/GenBank/DDBJ databases">
        <title>The complete genome of chromosome of Treponema succinifaciens DSM 2489.</title>
        <authorList>
            <person name="Lucas S."/>
            <person name="Copeland A."/>
            <person name="Lapidus A."/>
            <person name="Bruce D."/>
            <person name="Goodwin L."/>
            <person name="Pitluck S."/>
            <person name="Peters L."/>
            <person name="Kyrpides N."/>
            <person name="Mavromatis K."/>
            <person name="Ivanova N."/>
            <person name="Ovchinnikova G."/>
            <person name="Teshima H."/>
            <person name="Detter J.C."/>
            <person name="Tapia R."/>
            <person name="Han C."/>
            <person name="Land M."/>
            <person name="Hauser L."/>
            <person name="Markowitz V."/>
            <person name="Cheng J.-F."/>
            <person name="Hugenholtz P."/>
            <person name="Woyke T."/>
            <person name="Wu D."/>
            <person name="Gronow S."/>
            <person name="Wellnitz S."/>
            <person name="Brambilla E."/>
            <person name="Klenk H.-P."/>
            <person name="Eisen J.A."/>
        </authorList>
    </citation>
    <scope>NUCLEOTIDE SEQUENCE [LARGE SCALE GENOMIC DNA]</scope>
    <source>
        <strain evidence="3">ATCC 33096 / DSM 2489 / 6091</strain>
    </source>
</reference>
<dbReference type="EMBL" id="CP002631">
    <property type="protein sequence ID" value="AEB12992.1"/>
    <property type="molecule type" value="Genomic_DNA"/>
</dbReference>